<dbReference type="GO" id="GO:0010499">
    <property type="term" value="P:proteasomal ubiquitin-independent protein catabolic process"/>
    <property type="evidence" value="ECO:0007669"/>
    <property type="project" value="TreeGrafter"/>
</dbReference>
<dbReference type="Pfam" id="PF16547">
    <property type="entry name" value="BLM10_N"/>
    <property type="match status" value="1"/>
</dbReference>
<comment type="similarity">
    <text evidence="1">Belongs to the BLM10 family.</text>
</comment>
<dbReference type="Pfam" id="PF16507">
    <property type="entry name" value="HEAT_PSME4_mid"/>
    <property type="match status" value="1"/>
</dbReference>
<evidence type="ECO:0000256" key="4">
    <source>
        <dbReference type="ARBA" id="ARBA00023204"/>
    </source>
</evidence>
<accession>A7TJR6</accession>
<dbReference type="GO" id="GO:0005829">
    <property type="term" value="C:cytosol"/>
    <property type="evidence" value="ECO:0007669"/>
    <property type="project" value="TreeGrafter"/>
</dbReference>
<keyword evidence="2" id="KW-0677">Repeat</keyword>
<dbReference type="OrthoDB" id="17907at2759"/>
<dbReference type="GO" id="GO:0006281">
    <property type="term" value="P:DNA repair"/>
    <property type="evidence" value="ECO:0007669"/>
    <property type="project" value="UniProtKB-KW"/>
</dbReference>
<dbReference type="EMBL" id="DS480403">
    <property type="protein sequence ID" value="EDO17495.1"/>
    <property type="molecule type" value="Genomic_DNA"/>
</dbReference>
<dbReference type="PANTHER" id="PTHR32170:SF3">
    <property type="entry name" value="PROTEASOME ACTIVATOR COMPLEX SUBUNIT 4"/>
    <property type="match status" value="1"/>
</dbReference>
<dbReference type="GO" id="GO:0016504">
    <property type="term" value="F:peptidase activator activity"/>
    <property type="evidence" value="ECO:0007669"/>
    <property type="project" value="InterPro"/>
</dbReference>
<dbReference type="eggNOG" id="KOG1851">
    <property type="taxonomic scope" value="Eukaryota"/>
</dbReference>
<dbReference type="PANTHER" id="PTHR32170">
    <property type="entry name" value="PROTEASOME ACTIVATOR COMPLEX SUBUNIT 4"/>
    <property type="match status" value="1"/>
</dbReference>
<evidence type="ECO:0000259" key="5">
    <source>
        <dbReference type="Pfam" id="PF11919"/>
    </source>
</evidence>
<dbReference type="GO" id="GO:0070628">
    <property type="term" value="F:proteasome binding"/>
    <property type="evidence" value="ECO:0007669"/>
    <property type="project" value="InterPro"/>
</dbReference>
<dbReference type="GO" id="GO:0005634">
    <property type="term" value="C:nucleus"/>
    <property type="evidence" value="ECO:0007669"/>
    <property type="project" value="TreeGrafter"/>
</dbReference>
<keyword evidence="9" id="KW-1185">Reference proteome</keyword>
<dbReference type="STRING" id="436907.A7TJR6"/>
<dbReference type="GeneID" id="5545713"/>
<evidence type="ECO:0000313" key="8">
    <source>
        <dbReference type="EMBL" id="EDO17495.1"/>
    </source>
</evidence>
<dbReference type="RefSeq" id="XP_001645353.1">
    <property type="nucleotide sequence ID" value="XM_001645303.1"/>
</dbReference>
<evidence type="ECO:0000256" key="3">
    <source>
        <dbReference type="ARBA" id="ARBA00022763"/>
    </source>
</evidence>
<feature type="domain" description="Proteasome activator Blm10 middle HEAT repeats region" evidence="6">
    <location>
        <begin position="497"/>
        <end position="1016"/>
    </location>
</feature>
<reference evidence="8 9" key="1">
    <citation type="journal article" date="2007" name="Proc. Natl. Acad. Sci. U.S.A.">
        <title>Independent sorting-out of thousands of duplicated gene pairs in two yeast species descended from a whole-genome duplication.</title>
        <authorList>
            <person name="Scannell D.R."/>
            <person name="Frank A.C."/>
            <person name="Conant G.C."/>
            <person name="Byrne K.P."/>
            <person name="Woolfit M."/>
            <person name="Wolfe K.H."/>
        </authorList>
    </citation>
    <scope>NUCLEOTIDE SEQUENCE [LARGE SCALE GENOMIC DNA]</scope>
    <source>
        <strain evidence="9">ATCC 22028 / DSM 70294 / BCRC 21397 / CBS 2163 / NBRC 10782 / NRRL Y-8283 / UCD 57-17</strain>
    </source>
</reference>
<dbReference type="PhylomeDB" id="A7TJR6"/>
<evidence type="ECO:0000313" key="9">
    <source>
        <dbReference type="Proteomes" id="UP000000267"/>
    </source>
</evidence>
<evidence type="ECO:0000259" key="7">
    <source>
        <dbReference type="Pfam" id="PF16547"/>
    </source>
</evidence>
<protein>
    <recommendedName>
        <fullName evidence="10">Proteasome activator BLM10</fullName>
    </recommendedName>
</protein>
<organism evidence="9">
    <name type="scientific">Vanderwaltozyma polyspora (strain ATCC 22028 / DSM 70294 / BCRC 21397 / CBS 2163 / NBRC 10782 / NRRL Y-8283 / UCD 57-17)</name>
    <name type="common">Kluyveromyces polysporus</name>
    <dbReference type="NCBI Taxonomy" id="436907"/>
    <lineage>
        <taxon>Eukaryota</taxon>
        <taxon>Fungi</taxon>
        <taxon>Dikarya</taxon>
        <taxon>Ascomycota</taxon>
        <taxon>Saccharomycotina</taxon>
        <taxon>Saccharomycetes</taxon>
        <taxon>Saccharomycetales</taxon>
        <taxon>Saccharomycetaceae</taxon>
        <taxon>Vanderwaltozyma</taxon>
    </lineage>
</organism>
<dbReference type="InterPro" id="IPR032372">
    <property type="entry name" value="Blm10_N"/>
</dbReference>
<gene>
    <name evidence="8" type="ORF">Kpol_1058p32</name>
</gene>
<dbReference type="InterPro" id="IPR032430">
    <property type="entry name" value="Blm10_mid"/>
</dbReference>
<feature type="domain" description="Proteasome activator Blm10 N-terminal" evidence="7">
    <location>
        <begin position="73"/>
        <end position="152"/>
    </location>
</feature>
<evidence type="ECO:0000256" key="1">
    <source>
        <dbReference type="ARBA" id="ARBA00005739"/>
    </source>
</evidence>
<dbReference type="InterPro" id="IPR016024">
    <property type="entry name" value="ARM-type_fold"/>
</dbReference>
<name>A7TJR6_VANPO</name>
<dbReference type="InterPro" id="IPR035309">
    <property type="entry name" value="PSME4"/>
</dbReference>
<dbReference type="InterPro" id="IPR021843">
    <property type="entry name" value="PSME4_C"/>
</dbReference>
<evidence type="ECO:0000259" key="6">
    <source>
        <dbReference type="Pfam" id="PF16507"/>
    </source>
</evidence>
<proteinExistence type="inferred from homology"/>
<evidence type="ECO:0008006" key="10">
    <source>
        <dbReference type="Google" id="ProtNLM"/>
    </source>
</evidence>
<dbReference type="InParanoid" id="A7TJR6"/>
<dbReference type="HOGENOM" id="CLU_000772_0_0_1"/>
<dbReference type="Gene3D" id="1.10.287.2210">
    <property type="match status" value="1"/>
</dbReference>
<keyword evidence="4" id="KW-0234">DNA repair</keyword>
<dbReference type="Proteomes" id="UP000000267">
    <property type="component" value="Unassembled WGS sequence"/>
</dbReference>
<dbReference type="SUPFAM" id="SSF48371">
    <property type="entry name" value="ARM repeat"/>
    <property type="match status" value="2"/>
</dbReference>
<dbReference type="Pfam" id="PF11919">
    <property type="entry name" value="PSME4_C"/>
    <property type="match status" value="1"/>
</dbReference>
<dbReference type="KEGG" id="vpo:Kpol_1058p32"/>
<evidence type="ECO:0000256" key="2">
    <source>
        <dbReference type="ARBA" id="ARBA00022737"/>
    </source>
</evidence>
<dbReference type="OMA" id="PYTRTWD"/>
<keyword evidence="3" id="KW-0227">DNA damage</keyword>
<feature type="domain" description="Proteasome activator complex subunit 4 C-terminal" evidence="5">
    <location>
        <begin position="2039"/>
        <end position="2126"/>
    </location>
</feature>
<sequence length="2126" mass="245305">MNSDGLKAPIPVRKTPLRVLRDGVGLHRPRSSIGLAGLNDNVSSTNIAKVEFGRAQSATPTKQKLFNGMDAEDIVQERLHCYGLDYPVDMAVFDKKKYDRNSKWFSRDKKPLFPVKDCLPYETETHLDQASYMCHVLVNLYIAIGSMDLQGLIAISSKDLASLKQEVDNLALNTDLFRFNHYAGDAVSPVNFYINDEEALDEEFLEQMGSEQNSRGKITAISATIINLNHWANELKNCLSFDFPLTLRKSLATVFYYLSLVRGQKLNRHMCVDLFEYLVSTDDHGTNFTDLLVDLDLTLNHKILFDFLLEFLPYPDSDYVKMDISSREDQQLFKLFLRLAHVAKPFFKNTGKDIMKQSMDNLLSSLAPSTMSVVLPMITACVPYYYQDDNTISDYFPFFFSLWGSVTATVALDTHMYDFVGTVLEDSYWKHLKGDECSNHIDLKKYGLLTDEQLDFMFNRLQSHLRSDGQIHSYSRTIKPFIYAINGSDSDDYFAKLSALIKSIETYVHPSNNGFWTKPLAKFVHAFIKSYHERVKKEERLELKNQNDVLVLNSANHSKLLSLVVDILFSGSQNKNENVANYYISCFAYLLNLFPENSHIIFDRVLKDLSSALSGEYVNSRHRILSSLKQFTRIIRYMVEDRLYRVHITNILSTLVTKIDTNDLSLVSNIFNAIVSIASFIPLENFVRNDEYFSFASHTLPFIEQHFYSIKADEEDYKFEYDEEFLDLAFRSSTTIFEGILTDYVEKIFLLVNEDLEDGFVTKINNTTMILIEDMDDTIFETFSQHFEKQFWKIDSFGDSSPNYELVTIPLAAIVKRNSSFSNNLVKQLMYNIELQIQKGAGSVRSSSKVQRRDFKLVLYLTALNDVLRESRSAILDFSDELIEFMRFLYTNITNPPLDMITSIIVHNVLASLTTTEVVEYQMFSETSDIPQSERWGGLQFDKRKFTEENLNFKWYVPSNKEIETVLKIMTSILDLCETNMKEFMNTSNYDTASVDRIQKYILIMTHVISGSSLLFDPDFNKNKSKPPSEMTYNERLLLLKNLRENRCDDEELDIDIEPIREDSGDHDYYESHYSDDGIGGVEMAEPSVDQLILDDPVDISETPSVISTPVPGQHVDMSSSAMNSNLVFRDIDIFSCNYLFGRSIEDKFQSPEYFKVHKLRAIVGKLFHKLFINLSQNFENNTMIFQVLLHGMKVWFTDIGQETIFTDDSSACLDMDFIENIQNISQNYEPFTRTCLALKANSYHHSRVLLHSTNRWPSKLEKIVLRDIFQLAISVYPDVYRPAQGTLIHCMKQLIGSYAFVIKNIVESLNSSLKLRDNMKIEVILKLMMIKKVHHKLMSDYRNMEKVVLLLIECSKIKELEIAVYAEKILTDFVTKLKIPSSVCIFDNNILLSLAPPDNSINIQVDAVKAAKSKKREFIFLQLFNLQDKLIDILDNVGDLNWRVTVFLIRFISRVQTNLETKLAKRAINVIFKQTLSKHPEIIRVSIRSIISITNKIFALSDYKYDISKAFESSFDPDFISNIDTRANDFSESFRKEFDNFDQPTYYIDSKAFKGWLCWGPSMKVVNSKTIEVDLRNSEIEVLKELGSLLTKDWLQNIITHFIQDNETKSVLSSGNVSFFVLTLFILTRNFSEVTLNDYFDICLNTYNRYDKASMITSLEIFTSLITGSKYMESEDLILRDTFVEKYLDECLGTELNHDTYEIWNTVCWWLPTIVDIRRCPPFYQFFSNFESMMKISSDAPAEQASKILMFRSILISMEFRSPDMLSVFNFLSFNHPYDHVRESIAKLFSTIIQNTSNPSLSSPDLLIQNANSKPDGLGVQIKRMPKVIDEFIKKQFKNILKEVDVIENMTPQEILKTPFFYMSSTMCYWMKEVSRGPNKMLLVPYAIDYIQPFLINLIKHKDVCKLAGIDPSLLYVGLAYIPIRKEDKGKVVHAISNDSLMETSNQKQLQLSLVQHFFSSQLLQLENEDKNKIFEFVVHNLFNEQFIEVRLRAADVLSDIIHNIGDSEEVQKLIEKFDHNLGKYSMEKRKKLSKTNVKIHGSIVGLGAIISAFPYIFPLPDWIPIQLGKLTEWARTNGPAGTAAKNIISKFKKVRTDTWLFDKEKFTPDQIEDLEGVLWRSYYA</sequence>